<dbReference type="GO" id="GO:0008270">
    <property type="term" value="F:zinc ion binding"/>
    <property type="evidence" value="ECO:0007669"/>
    <property type="project" value="UniProtKB-KW"/>
</dbReference>
<keyword evidence="2" id="KW-0479">Metal-binding</keyword>
<dbReference type="Gene3D" id="2.60.120.650">
    <property type="entry name" value="Cupin"/>
    <property type="match status" value="2"/>
</dbReference>
<name>A0AAV5R7S4_PICKL</name>
<sequence length="936" mass="109121">MSMGNISKIGKLGQVPELHPTNEEFKHPIKYLSKPENIKLGENFGILKVVPPKGWEPRFSLDWDSFKFHTRIQKLHELNLRNRSRACFVEGFNCFLTSKGIDPFPVDDDLCLGVSNDYKLSKYDLDSHLNGWFRTNDGGKVHIHDIFISKETRKWFYKIMDDDRDLLKKLSLYCKYLSQTLRLNDNHGDEKEKKKFDDSVLPPEVSHKTLQKLLISPAALLVQPQNFKKLERMKTRISNTRMKNAESSNKRRKLHDTLNTQLLTPPTEKPSTFENSQFSTPINNIPSSDPITPPDIISPESLDETCVICFSAHSPERTLICDGCSRGFHMDCLSYRLDKVPKFDWFCNECLVGSTSVYADYGFEEEFANKFSLNEFSKYCKEWENEFYNYLRNHNLIDKLQLEVIEDGKGNHKFSEVSVEKLFWHLTNGTIRIPKSSKLKIRYGADINSKVPGELSGFPNKDSISNNNEDDKYIDDEWNLTKLPFAKGSLLEYVCKSLNDETGSEVESSEVKPEGISGMSIPWIYVGGPLSTFCWHKEDHYTLSANYSHLGAPKKWYGIANKDCEKFDKIINNIAPEYEAKQRDLMHQLVSMISPNELNELDDTDKIPIYETIQRPGEFIITFPKVYHSGFNYGFNVNEAVNFTLPLWIPYSTTAIKDYEKVGKECVFDTFKLLKKIYIDLQDEQCQREWMEDTGITFDQIGELVEWVKNQYNEEIAKFQEIYKDEEFSELLNKVEKVKIVDYLKERKIIKKEDNKIKEEEDEEEDEELEDRVCCDCKTRVHFQWMVVDIYKDCMKGRKIVVKEVNKQEEQKELKTEFELEIKTDNNYRDKESEWEAIIREARESGKAETDEGHTRKRRSSRRKREETIEINEDKDDNGNDDRAKEQVYSALELLHNENNAFGQCVFCMGCFSKELQNLNASEKERVISVSRLVGE</sequence>
<feature type="domain" description="JmjN" evidence="11">
    <location>
        <begin position="15"/>
        <end position="58"/>
    </location>
</feature>
<dbReference type="PROSITE" id="PS01359">
    <property type="entry name" value="ZF_PHD_1"/>
    <property type="match status" value="1"/>
</dbReference>
<dbReference type="Pfam" id="PF02375">
    <property type="entry name" value="JmjN"/>
    <property type="match status" value="1"/>
</dbReference>
<feature type="compositionally biased region" description="Basic and acidic residues" evidence="9">
    <location>
        <begin position="842"/>
        <end position="854"/>
    </location>
</feature>
<feature type="region of interest" description="Disordered" evidence="9">
    <location>
        <begin position="842"/>
        <end position="882"/>
    </location>
</feature>
<gene>
    <name evidence="13" type="ORF">DAPK24_041880</name>
</gene>
<dbReference type="PROSITE" id="PS51183">
    <property type="entry name" value="JMJN"/>
    <property type="match status" value="1"/>
</dbReference>
<keyword evidence="8" id="KW-0175">Coiled coil</keyword>
<feature type="domain" description="PHD-type" evidence="10">
    <location>
        <begin position="303"/>
        <end position="353"/>
    </location>
</feature>
<keyword evidence="14" id="KW-1185">Reference proteome</keyword>
<evidence type="ECO:0000259" key="11">
    <source>
        <dbReference type="PROSITE" id="PS51183"/>
    </source>
</evidence>
<dbReference type="PROSITE" id="PS50016">
    <property type="entry name" value="ZF_PHD_2"/>
    <property type="match status" value="1"/>
</dbReference>
<dbReference type="InterPro" id="IPR003347">
    <property type="entry name" value="JmjC_dom"/>
</dbReference>
<comment type="caution">
    <text evidence="13">The sequence shown here is derived from an EMBL/GenBank/DDBJ whole genome shotgun (WGS) entry which is preliminary data.</text>
</comment>
<evidence type="ECO:0000256" key="4">
    <source>
        <dbReference type="ARBA" id="ARBA00022833"/>
    </source>
</evidence>
<dbReference type="AlphaFoldDB" id="A0AAV5R7S4"/>
<dbReference type="PANTHER" id="PTHR10694:SF33">
    <property type="entry name" value="LYSINE-SPECIFIC DEMETHYLASE 5"/>
    <property type="match status" value="1"/>
</dbReference>
<evidence type="ECO:0000256" key="8">
    <source>
        <dbReference type="SAM" id="Coils"/>
    </source>
</evidence>
<keyword evidence="3 7" id="KW-0863">Zinc-finger</keyword>
<dbReference type="GO" id="GO:0034647">
    <property type="term" value="F:histone H3K4me/H3K4me2/H3K4me3 demethylase activity"/>
    <property type="evidence" value="ECO:0007669"/>
    <property type="project" value="TreeGrafter"/>
</dbReference>
<protein>
    <submittedName>
        <fullName evidence="13">Histone demethylase</fullName>
    </submittedName>
</protein>
<dbReference type="GO" id="GO:0000785">
    <property type="term" value="C:chromatin"/>
    <property type="evidence" value="ECO:0007669"/>
    <property type="project" value="TreeGrafter"/>
</dbReference>
<evidence type="ECO:0000259" key="10">
    <source>
        <dbReference type="PROSITE" id="PS50016"/>
    </source>
</evidence>
<dbReference type="GO" id="GO:0005634">
    <property type="term" value="C:nucleus"/>
    <property type="evidence" value="ECO:0007669"/>
    <property type="project" value="UniProtKB-SubCell"/>
</dbReference>
<evidence type="ECO:0000256" key="7">
    <source>
        <dbReference type="PROSITE-ProRule" id="PRU00146"/>
    </source>
</evidence>
<dbReference type="InterPro" id="IPR001965">
    <property type="entry name" value="Znf_PHD"/>
</dbReference>
<evidence type="ECO:0000313" key="13">
    <source>
        <dbReference type="EMBL" id="GMM47590.1"/>
    </source>
</evidence>
<keyword evidence="4" id="KW-0862">Zinc</keyword>
<comment type="subcellular location">
    <subcellularLocation>
        <location evidence="1">Nucleus</location>
    </subcellularLocation>
</comment>
<dbReference type="Proteomes" id="UP001378960">
    <property type="component" value="Unassembled WGS sequence"/>
</dbReference>
<evidence type="ECO:0000256" key="2">
    <source>
        <dbReference type="ARBA" id="ARBA00022723"/>
    </source>
</evidence>
<evidence type="ECO:0000256" key="5">
    <source>
        <dbReference type="ARBA" id="ARBA00023004"/>
    </source>
</evidence>
<dbReference type="Pfam" id="PF00628">
    <property type="entry name" value="PHD"/>
    <property type="match status" value="1"/>
</dbReference>
<feature type="coiled-coil region" evidence="8">
    <location>
        <begin position="743"/>
        <end position="770"/>
    </location>
</feature>
<evidence type="ECO:0000256" key="9">
    <source>
        <dbReference type="SAM" id="MobiDB-lite"/>
    </source>
</evidence>
<feature type="region of interest" description="Disordered" evidence="9">
    <location>
        <begin position="261"/>
        <end position="285"/>
    </location>
</feature>
<dbReference type="EMBL" id="BTGB01000009">
    <property type="protein sequence ID" value="GMM47590.1"/>
    <property type="molecule type" value="Genomic_DNA"/>
</dbReference>
<dbReference type="SUPFAM" id="SSF57903">
    <property type="entry name" value="FYVE/PHD zinc finger"/>
    <property type="match status" value="1"/>
</dbReference>
<proteinExistence type="predicted"/>
<dbReference type="InterPro" id="IPR011011">
    <property type="entry name" value="Znf_FYVE_PHD"/>
</dbReference>
<dbReference type="SMART" id="SM00545">
    <property type="entry name" value="JmjN"/>
    <property type="match status" value="1"/>
</dbReference>
<dbReference type="PANTHER" id="PTHR10694">
    <property type="entry name" value="LYSINE-SPECIFIC DEMETHYLASE"/>
    <property type="match status" value="1"/>
</dbReference>
<feature type="compositionally biased region" description="Polar residues" evidence="9">
    <location>
        <begin position="261"/>
        <end position="278"/>
    </location>
</feature>
<dbReference type="Pfam" id="PF02373">
    <property type="entry name" value="JmjC"/>
    <property type="match status" value="1"/>
</dbReference>
<evidence type="ECO:0000313" key="14">
    <source>
        <dbReference type="Proteomes" id="UP001378960"/>
    </source>
</evidence>
<dbReference type="InterPro" id="IPR019786">
    <property type="entry name" value="Zinc_finger_PHD-type_CS"/>
</dbReference>
<dbReference type="PROSITE" id="PS51184">
    <property type="entry name" value="JMJC"/>
    <property type="match status" value="1"/>
</dbReference>
<dbReference type="SMART" id="SM00249">
    <property type="entry name" value="PHD"/>
    <property type="match status" value="1"/>
</dbReference>
<dbReference type="SUPFAM" id="SSF51197">
    <property type="entry name" value="Clavaminate synthase-like"/>
    <property type="match status" value="1"/>
</dbReference>
<keyword evidence="6" id="KW-0539">Nucleus</keyword>
<dbReference type="InterPro" id="IPR003349">
    <property type="entry name" value="JmjN"/>
</dbReference>
<evidence type="ECO:0000256" key="3">
    <source>
        <dbReference type="ARBA" id="ARBA00022771"/>
    </source>
</evidence>
<keyword evidence="5" id="KW-0408">Iron</keyword>
<evidence type="ECO:0000256" key="1">
    <source>
        <dbReference type="ARBA" id="ARBA00004123"/>
    </source>
</evidence>
<dbReference type="InterPro" id="IPR019787">
    <property type="entry name" value="Znf_PHD-finger"/>
</dbReference>
<dbReference type="Gene3D" id="3.30.40.10">
    <property type="entry name" value="Zinc/RING finger domain, C3HC4 (zinc finger)"/>
    <property type="match status" value="1"/>
</dbReference>
<dbReference type="SMART" id="SM00558">
    <property type="entry name" value="JmjC"/>
    <property type="match status" value="1"/>
</dbReference>
<dbReference type="InterPro" id="IPR013083">
    <property type="entry name" value="Znf_RING/FYVE/PHD"/>
</dbReference>
<reference evidence="13 14" key="1">
    <citation type="journal article" date="2023" name="Elife">
        <title>Identification of key yeast species and microbe-microbe interactions impacting larval growth of Drosophila in the wild.</title>
        <authorList>
            <person name="Mure A."/>
            <person name="Sugiura Y."/>
            <person name="Maeda R."/>
            <person name="Honda K."/>
            <person name="Sakurai N."/>
            <person name="Takahashi Y."/>
            <person name="Watada M."/>
            <person name="Katoh T."/>
            <person name="Gotoh A."/>
            <person name="Gotoh Y."/>
            <person name="Taniguchi I."/>
            <person name="Nakamura K."/>
            <person name="Hayashi T."/>
            <person name="Katayama T."/>
            <person name="Uemura T."/>
            <person name="Hattori Y."/>
        </authorList>
    </citation>
    <scope>NUCLEOTIDE SEQUENCE [LARGE SCALE GENOMIC DNA]</scope>
    <source>
        <strain evidence="13 14">PK-24</strain>
    </source>
</reference>
<evidence type="ECO:0000256" key="6">
    <source>
        <dbReference type="ARBA" id="ARBA00023242"/>
    </source>
</evidence>
<organism evidence="13 14">
    <name type="scientific">Pichia kluyveri</name>
    <name type="common">Yeast</name>
    <dbReference type="NCBI Taxonomy" id="36015"/>
    <lineage>
        <taxon>Eukaryota</taxon>
        <taxon>Fungi</taxon>
        <taxon>Dikarya</taxon>
        <taxon>Ascomycota</taxon>
        <taxon>Saccharomycotina</taxon>
        <taxon>Pichiomycetes</taxon>
        <taxon>Pichiales</taxon>
        <taxon>Pichiaceae</taxon>
        <taxon>Pichia</taxon>
    </lineage>
</organism>
<evidence type="ECO:0000259" key="12">
    <source>
        <dbReference type="PROSITE" id="PS51184"/>
    </source>
</evidence>
<accession>A0AAV5R7S4</accession>
<dbReference type="GO" id="GO:0006355">
    <property type="term" value="P:regulation of DNA-templated transcription"/>
    <property type="evidence" value="ECO:0007669"/>
    <property type="project" value="TreeGrafter"/>
</dbReference>
<feature type="domain" description="JmjC" evidence="12">
    <location>
        <begin position="472"/>
        <end position="660"/>
    </location>
</feature>